<sequence length="180" mass="18353">MKYSSLAAGVVAAAVLVAGCGGHSVASQPAGPAHVGAAGGGADRAVPAQLQFTAKTLDGQAFQGASLVGKPAVLWFWTPWCSTCQSEAAMVGQAAASHPAVTFVGVAGQDKVAAMKEFVDKYPVKGFTQLADTTGSIWMKFGVVEQPAFAFVRPSGGIDVVKSELAESDLNRRVTALTSP</sequence>
<dbReference type="InterPro" id="IPR013766">
    <property type="entry name" value="Thioredoxin_domain"/>
</dbReference>
<dbReference type="PROSITE" id="PS51352">
    <property type="entry name" value="THIOREDOXIN_2"/>
    <property type="match status" value="1"/>
</dbReference>
<dbReference type="Pfam" id="PF00578">
    <property type="entry name" value="AhpC-TSA"/>
    <property type="match status" value="1"/>
</dbReference>
<organism evidence="2 3">
    <name type="scientific">Candidatus Mycobacterium methanotrophicum</name>
    <dbReference type="NCBI Taxonomy" id="2943498"/>
    <lineage>
        <taxon>Bacteria</taxon>
        <taxon>Bacillati</taxon>
        <taxon>Actinomycetota</taxon>
        <taxon>Actinomycetes</taxon>
        <taxon>Mycobacteriales</taxon>
        <taxon>Mycobacteriaceae</taxon>
        <taxon>Mycobacterium</taxon>
    </lineage>
</organism>
<evidence type="ECO:0000259" key="1">
    <source>
        <dbReference type="PROSITE" id="PS51352"/>
    </source>
</evidence>
<evidence type="ECO:0000313" key="3">
    <source>
        <dbReference type="Proteomes" id="UP001056610"/>
    </source>
</evidence>
<dbReference type="EMBL" id="CP097320">
    <property type="protein sequence ID" value="UQX10532.1"/>
    <property type="molecule type" value="Genomic_DNA"/>
</dbReference>
<proteinExistence type="predicted"/>
<dbReference type="InterPro" id="IPR000866">
    <property type="entry name" value="AhpC/TSA"/>
</dbReference>
<dbReference type="InterPro" id="IPR050553">
    <property type="entry name" value="Thioredoxin_ResA/DsbE_sf"/>
</dbReference>
<name>A0ABY4QJ63_9MYCO</name>
<gene>
    <name evidence="2" type="ORF">M5I08_21135</name>
</gene>
<evidence type="ECO:0000313" key="2">
    <source>
        <dbReference type="EMBL" id="UQX10532.1"/>
    </source>
</evidence>
<dbReference type="Proteomes" id="UP001056610">
    <property type="component" value="Chromosome"/>
</dbReference>
<dbReference type="PROSITE" id="PS51257">
    <property type="entry name" value="PROKAR_LIPOPROTEIN"/>
    <property type="match status" value="1"/>
</dbReference>
<accession>A0ABY4QJ63</accession>
<keyword evidence="3" id="KW-1185">Reference proteome</keyword>
<dbReference type="PANTHER" id="PTHR42852">
    <property type="entry name" value="THIOL:DISULFIDE INTERCHANGE PROTEIN DSBE"/>
    <property type="match status" value="1"/>
</dbReference>
<protein>
    <submittedName>
        <fullName evidence="2">Redoxin domain-containing protein</fullName>
    </submittedName>
</protein>
<feature type="domain" description="Thioredoxin" evidence="1">
    <location>
        <begin position="43"/>
        <end position="179"/>
    </location>
</feature>
<reference evidence="2" key="1">
    <citation type="submission" date="2022-05" db="EMBL/GenBank/DDBJ databases">
        <title>A methanotrophic Mycobacterium dominates a cave microbial ecosystem.</title>
        <authorList>
            <person name="Van Spanning R.J.M."/>
            <person name="Guan Q."/>
            <person name="Melkonian C."/>
            <person name="Gallant J."/>
            <person name="Polerecky L."/>
            <person name="Flot J.-F."/>
            <person name="Brandt B.W."/>
            <person name="Braster M."/>
            <person name="Iturbe Espinoza P."/>
            <person name="Aerts J."/>
            <person name="Meima-Franke M."/>
            <person name="Piersma S.R."/>
            <person name="Bunduc C."/>
            <person name="Ummels R."/>
            <person name="Pain A."/>
            <person name="Fleming E.J."/>
            <person name="van der Wel N."/>
            <person name="Gherman V.D."/>
            <person name="Sarbu S.M."/>
            <person name="Bodelier P.L.E."/>
            <person name="Bitter W."/>
        </authorList>
    </citation>
    <scope>NUCLEOTIDE SEQUENCE</scope>
    <source>
        <strain evidence="2">Sulfur Cave</strain>
    </source>
</reference>
<dbReference type="RefSeq" id="WP_219067866.1">
    <property type="nucleotide sequence ID" value="NZ_CAJUXY010000026.1"/>
</dbReference>
<dbReference type="PANTHER" id="PTHR42852:SF17">
    <property type="entry name" value="THIOREDOXIN-LIKE PROTEIN HI_1115"/>
    <property type="match status" value="1"/>
</dbReference>